<keyword evidence="7" id="KW-1185">Reference proteome</keyword>
<dbReference type="InterPro" id="IPR036567">
    <property type="entry name" value="RHF-like"/>
</dbReference>
<sequence>MQTHFVFRQMESSTALRGYAEERLEKIKRYFAEPLRVSCTFTVDKVMHIAAFDVTLRNGLQLHAQESTENMYSSVDMALAKMERQVRRYKARIKHHKGNEGRSAKVRLGVIAAESMVDQIVEEEDAAAEAAATVAALSNGNGNGHAHAHAHAKPDSRPVVIRQTEFTTERMTVEGAIMQMNLLHKQFYVFTNAGSGEINVVYVREDGNYGLIEPNEAEAEAIAAT</sequence>
<evidence type="ECO:0000256" key="1">
    <source>
        <dbReference type="ARBA" id="ARBA00022845"/>
    </source>
</evidence>
<dbReference type="InterPro" id="IPR003489">
    <property type="entry name" value="RHF/RaiA"/>
</dbReference>
<evidence type="ECO:0000256" key="4">
    <source>
        <dbReference type="HAMAP-Rule" id="MF_00839"/>
    </source>
</evidence>
<accession>A0ABT5DRV4</accession>
<gene>
    <name evidence="6" type="primary">raiA</name>
    <name evidence="4" type="synonym">hpf</name>
    <name evidence="6" type="ORF">POL25_00980</name>
</gene>
<dbReference type="SUPFAM" id="SSF69754">
    <property type="entry name" value="Ribosome binding protein Y (YfiA homologue)"/>
    <property type="match status" value="1"/>
</dbReference>
<dbReference type="EMBL" id="JAQNDL010000001">
    <property type="protein sequence ID" value="MDC0715443.1"/>
    <property type="molecule type" value="Genomic_DNA"/>
</dbReference>
<keyword evidence="4" id="KW-0963">Cytoplasm</keyword>
<dbReference type="RefSeq" id="WP_272083803.1">
    <property type="nucleotide sequence ID" value="NZ_JAQNDL010000001.1"/>
</dbReference>
<comment type="similarity">
    <text evidence="4">Belongs to the HPF/YfiA ribosome-associated protein family. Long HPF subfamily.</text>
</comment>
<comment type="caution">
    <text evidence="6">The sequence shown here is derived from an EMBL/GenBank/DDBJ whole genome shotgun (WGS) entry which is preliminary data.</text>
</comment>
<evidence type="ECO:0000256" key="3">
    <source>
        <dbReference type="ARBA" id="ARBA00041148"/>
    </source>
</evidence>
<keyword evidence="1 4" id="KW-0810">Translation regulation</keyword>
<dbReference type="HAMAP" id="MF_00839">
    <property type="entry name" value="HPF"/>
    <property type="match status" value="1"/>
</dbReference>
<evidence type="ECO:0000313" key="7">
    <source>
        <dbReference type="Proteomes" id="UP001221686"/>
    </source>
</evidence>
<dbReference type="InterPro" id="IPR034694">
    <property type="entry name" value="HPF_long/plastid"/>
</dbReference>
<comment type="subcellular location">
    <subcellularLocation>
        <location evidence="4">Cytoplasm</location>
    </subcellularLocation>
</comment>
<name>A0ABT5DRV4_9BACT</name>
<dbReference type="InterPro" id="IPR032528">
    <property type="entry name" value="Ribosom_S30AE_C"/>
</dbReference>
<dbReference type="Proteomes" id="UP001221686">
    <property type="component" value="Unassembled WGS sequence"/>
</dbReference>
<dbReference type="CDD" id="cd00552">
    <property type="entry name" value="RaiA"/>
    <property type="match status" value="1"/>
</dbReference>
<dbReference type="PANTHER" id="PTHR33231:SF1">
    <property type="entry name" value="30S RIBOSOMAL PROTEIN"/>
    <property type="match status" value="1"/>
</dbReference>
<dbReference type="InterPro" id="IPR038416">
    <property type="entry name" value="Ribosom_S30AE_C_sf"/>
</dbReference>
<evidence type="ECO:0000259" key="5">
    <source>
        <dbReference type="Pfam" id="PF16321"/>
    </source>
</evidence>
<evidence type="ECO:0000256" key="2">
    <source>
        <dbReference type="ARBA" id="ARBA00038695"/>
    </source>
</evidence>
<dbReference type="Pfam" id="PF16321">
    <property type="entry name" value="Ribosom_S30AE_C"/>
    <property type="match status" value="1"/>
</dbReference>
<dbReference type="Pfam" id="PF02482">
    <property type="entry name" value="Ribosomal_S30AE"/>
    <property type="match status" value="1"/>
</dbReference>
<comment type="subunit">
    <text evidence="4">Interacts with 100S ribosomes.</text>
</comment>
<evidence type="ECO:0000313" key="6">
    <source>
        <dbReference type="EMBL" id="MDC0715443.1"/>
    </source>
</evidence>
<proteinExistence type="inferred from homology"/>
<reference evidence="6 7" key="1">
    <citation type="submission" date="2022-11" db="EMBL/GenBank/DDBJ databases">
        <title>Minimal conservation of predation-associated metabolite biosynthetic gene clusters underscores biosynthetic potential of Myxococcota including descriptions for ten novel species: Archangium lansinium sp. nov., Myxococcus landrumus sp. nov., Nannocystis bai.</title>
        <authorList>
            <person name="Ahearne A."/>
            <person name="Stevens C."/>
            <person name="Dowd S."/>
        </authorList>
    </citation>
    <scope>NUCLEOTIDE SEQUENCE [LARGE SCALE GENOMIC DNA]</scope>
    <source>
        <strain evidence="6 7">BB15-2</strain>
    </source>
</reference>
<dbReference type="PANTHER" id="PTHR33231">
    <property type="entry name" value="30S RIBOSOMAL PROTEIN"/>
    <property type="match status" value="1"/>
</dbReference>
<dbReference type="InterPro" id="IPR050574">
    <property type="entry name" value="HPF/YfiA_ribosome-assoc"/>
</dbReference>
<dbReference type="Gene3D" id="3.30.505.50">
    <property type="entry name" value="Sigma 54 modulation/S30EA ribosomal protein, C-terminal domain"/>
    <property type="match status" value="1"/>
</dbReference>
<protein>
    <recommendedName>
        <fullName evidence="3 4">Ribosome hibernation promoting factor</fullName>
        <shortName evidence="4">HPF</shortName>
    </recommendedName>
</protein>
<comment type="function">
    <text evidence="4">Required for dimerization of active 70S ribosomes into 100S ribosomes in stationary phase; 100S ribosomes are translationally inactive and sometimes present during exponential growth.</text>
</comment>
<feature type="domain" description="Sigma 54 modulation/S30EA ribosomal protein C-terminal" evidence="5">
    <location>
        <begin position="157"/>
        <end position="211"/>
    </location>
</feature>
<comment type="subunit">
    <text evidence="2">Associates exclusively with 100S ribosomes, which are dimers of 70S ribosomes.</text>
</comment>
<dbReference type="NCBIfam" id="TIGR00741">
    <property type="entry name" value="yfiA"/>
    <property type="match status" value="1"/>
</dbReference>
<organism evidence="6 7">
    <name type="scientific">Nannocystis bainbridge</name>
    <dbReference type="NCBI Taxonomy" id="2995303"/>
    <lineage>
        <taxon>Bacteria</taxon>
        <taxon>Pseudomonadati</taxon>
        <taxon>Myxococcota</taxon>
        <taxon>Polyangia</taxon>
        <taxon>Nannocystales</taxon>
        <taxon>Nannocystaceae</taxon>
        <taxon>Nannocystis</taxon>
    </lineage>
</organism>
<dbReference type="Gene3D" id="3.30.160.100">
    <property type="entry name" value="Ribosome hibernation promotion factor-like"/>
    <property type="match status" value="1"/>
</dbReference>